<accession>A0A7J5XEZ8</accession>
<evidence type="ECO:0000313" key="1">
    <source>
        <dbReference type="EMBL" id="KAF3835520.1"/>
    </source>
</evidence>
<dbReference type="Proteomes" id="UP000518266">
    <property type="component" value="Unassembled WGS sequence"/>
</dbReference>
<dbReference type="Gene3D" id="3.40.50.1820">
    <property type="entry name" value="alpha/beta hydrolase"/>
    <property type="match status" value="1"/>
</dbReference>
<gene>
    <name evidence="1" type="ORF">F7725_028078</name>
</gene>
<keyword evidence="2" id="KW-1185">Reference proteome</keyword>
<protein>
    <submittedName>
        <fullName evidence="1">Uncharacterized protein</fullName>
    </submittedName>
</protein>
<sequence length="72" mass="7994">MGFDKFSLLGWSDGGITAMMAAAKNPDLISRMVVECEDEAAHGGVVRSRSLRENLECLGGWDRTVCKKTRRY</sequence>
<evidence type="ECO:0000313" key="2">
    <source>
        <dbReference type="Proteomes" id="UP000518266"/>
    </source>
</evidence>
<comment type="caution">
    <text evidence="1">The sequence shown here is derived from an EMBL/GenBank/DDBJ whole genome shotgun (WGS) entry which is preliminary data.</text>
</comment>
<name>A0A7J5XEZ8_DISMA</name>
<dbReference type="PANTHER" id="PTHR46331">
    <property type="entry name" value="VALACYCLOVIR HYDROLASE"/>
    <property type="match status" value="1"/>
</dbReference>
<dbReference type="EMBL" id="JAAKFY010000025">
    <property type="protein sequence ID" value="KAF3835520.1"/>
    <property type="molecule type" value="Genomic_DNA"/>
</dbReference>
<dbReference type="PANTHER" id="PTHR46331:SF2">
    <property type="entry name" value="VALACYCLOVIR HYDROLASE"/>
    <property type="match status" value="1"/>
</dbReference>
<dbReference type="OrthoDB" id="19657at2759"/>
<organism evidence="1 2">
    <name type="scientific">Dissostichus mawsoni</name>
    <name type="common">Antarctic cod</name>
    <dbReference type="NCBI Taxonomy" id="36200"/>
    <lineage>
        <taxon>Eukaryota</taxon>
        <taxon>Metazoa</taxon>
        <taxon>Chordata</taxon>
        <taxon>Craniata</taxon>
        <taxon>Vertebrata</taxon>
        <taxon>Euteleostomi</taxon>
        <taxon>Actinopterygii</taxon>
        <taxon>Neopterygii</taxon>
        <taxon>Teleostei</taxon>
        <taxon>Neoteleostei</taxon>
        <taxon>Acanthomorphata</taxon>
        <taxon>Eupercaria</taxon>
        <taxon>Perciformes</taxon>
        <taxon>Notothenioidei</taxon>
        <taxon>Nototheniidae</taxon>
        <taxon>Dissostichus</taxon>
    </lineage>
</organism>
<proteinExistence type="predicted"/>
<dbReference type="GO" id="GO:0017171">
    <property type="term" value="F:serine hydrolase activity"/>
    <property type="evidence" value="ECO:0007669"/>
    <property type="project" value="TreeGrafter"/>
</dbReference>
<dbReference type="SUPFAM" id="SSF53474">
    <property type="entry name" value="alpha/beta-Hydrolases"/>
    <property type="match status" value="1"/>
</dbReference>
<dbReference type="InterPro" id="IPR029058">
    <property type="entry name" value="AB_hydrolase_fold"/>
</dbReference>
<reference evidence="1 2" key="1">
    <citation type="submission" date="2020-03" db="EMBL/GenBank/DDBJ databases">
        <title>Dissostichus mawsoni Genome sequencing and assembly.</title>
        <authorList>
            <person name="Park H."/>
        </authorList>
    </citation>
    <scope>NUCLEOTIDE SEQUENCE [LARGE SCALE GENOMIC DNA]</scope>
    <source>
        <strain evidence="1">DM0001</strain>
        <tissue evidence="1">Muscle</tissue>
    </source>
</reference>
<dbReference type="AlphaFoldDB" id="A0A7J5XEZ8"/>